<dbReference type="Proteomes" id="UP000034810">
    <property type="component" value="Unassembled WGS sequence"/>
</dbReference>
<evidence type="ECO:0000256" key="1">
    <source>
        <dbReference type="SAM" id="Phobius"/>
    </source>
</evidence>
<dbReference type="EMBL" id="LCFA01000002">
    <property type="protein sequence ID" value="KKS83032.1"/>
    <property type="molecule type" value="Genomic_DNA"/>
</dbReference>
<evidence type="ECO:0000313" key="3">
    <source>
        <dbReference type="Proteomes" id="UP000034810"/>
    </source>
</evidence>
<proteinExistence type="predicted"/>
<comment type="caution">
    <text evidence="2">The sequence shown here is derived from an EMBL/GenBank/DDBJ whole genome shotgun (WGS) entry which is preliminary data.</text>
</comment>
<gene>
    <name evidence="2" type="ORF">UV58_C0002G0042</name>
</gene>
<evidence type="ECO:0000313" key="2">
    <source>
        <dbReference type="EMBL" id="KKS83032.1"/>
    </source>
</evidence>
<reference evidence="2 3" key="1">
    <citation type="journal article" date="2015" name="Nature">
        <title>rRNA introns, odd ribosomes, and small enigmatic genomes across a large radiation of phyla.</title>
        <authorList>
            <person name="Brown C.T."/>
            <person name="Hug L.A."/>
            <person name="Thomas B.C."/>
            <person name="Sharon I."/>
            <person name="Castelle C.J."/>
            <person name="Singh A."/>
            <person name="Wilkins M.J."/>
            <person name="Williams K.H."/>
            <person name="Banfield J.F."/>
        </authorList>
    </citation>
    <scope>NUCLEOTIDE SEQUENCE [LARGE SCALE GENOMIC DNA]</scope>
</reference>
<organism evidence="2 3">
    <name type="scientific">Candidatus Wolfebacteria bacterium GW2011_GWC1_43_10</name>
    <dbReference type="NCBI Taxonomy" id="1619011"/>
    <lineage>
        <taxon>Bacteria</taxon>
        <taxon>Candidatus Wolfeibacteriota</taxon>
    </lineage>
</organism>
<name>A0A0G1CBT9_9BACT</name>
<keyword evidence="1" id="KW-0812">Transmembrane</keyword>
<protein>
    <submittedName>
        <fullName evidence="2">Uncharacterized protein</fullName>
    </submittedName>
</protein>
<accession>A0A0G1CBT9</accession>
<feature type="transmembrane region" description="Helical" evidence="1">
    <location>
        <begin position="6"/>
        <end position="26"/>
    </location>
</feature>
<keyword evidence="1" id="KW-0472">Membrane</keyword>
<dbReference type="AlphaFoldDB" id="A0A0G1CBT9"/>
<keyword evidence="1" id="KW-1133">Transmembrane helix</keyword>
<sequence>MNRFLFFIFGMILAIVLIGGVTYIGANFGNKRELTTTNLSNSENLINTAGSYSFETNLKTLGFSKELTENGVFDSGKYQLLAGSLSVEERKIFESSGNEKIIITPQNNQLYLNLLWGLGLAQENIYLEELKNLENQGRLGQLASTGGWNIAQGDATLHFIRHNILNLSLEQQRRVANIAATIYRPCCGNSARFADCNHGMAMLGVVSLAVSQGLSDEEIYRTALGFNSLWFPSQYDQMAQYFKIFEKKETNQVNPKTALSAKFSSGQGFSQNVAKPLVLLNNPSGASGSGGDSCSL</sequence>